<protein>
    <submittedName>
        <fullName evidence="1">Uncharacterized protein</fullName>
    </submittedName>
</protein>
<reference evidence="1 2" key="1">
    <citation type="submission" date="2019-01" db="EMBL/GenBank/DDBJ databases">
        <title>Draft genome sequence of Dictyobacter sp. Uno17.</title>
        <authorList>
            <person name="Wang C.M."/>
            <person name="Zheng Y."/>
            <person name="Sakai Y."/>
            <person name="Abe K."/>
            <person name="Yokota A."/>
            <person name="Yabe S."/>
        </authorList>
    </citation>
    <scope>NUCLEOTIDE SEQUENCE [LARGE SCALE GENOMIC DNA]</scope>
    <source>
        <strain evidence="1 2">Uno17</strain>
    </source>
</reference>
<sequence length="339" mass="37198">MARRFHPRSTSKENMHLLLHSIPWKLLVIVPILVILAIPTFIYGAHAGSNILPSVTSVFYKLSNISNMATPTPHPAFATVLPQVGSIHTTVSDGDSCDSLLAYRMHMYSSSQVFSDANPDTVKQLSNDVGQDCHRLQPDMTVTLSPQYPLVAISGVLTKIAAMTALQVLPTPLIKVQSTDEYTPDCSGGCMLTIRMNPEVSLHLTVHTELALHPGDWIWAQAMLPRKSIPGFGNYPYADPHSSLNNLSLRACDFQANDTHDDNSQVCSQLDPNTIDIDGGSWLFGVTGSNALDHWRYKISAPAGTQVLVWLTDSNGTLTYHPGDPVYRYDAASHLYVNF</sequence>
<comment type="caution">
    <text evidence="1">The sequence shown here is derived from an EMBL/GenBank/DDBJ whole genome shotgun (WGS) entry which is preliminary data.</text>
</comment>
<dbReference type="OrthoDB" id="145244at2"/>
<accession>A0A5A5TJA9</accession>
<proteinExistence type="predicted"/>
<dbReference type="AlphaFoldDB" id="A0A5A5TJA9"/>
<evidence type="ECO:0000313" key="1">
    <source>
        <dbReference type="EMBL" id="GCF11093.1"/>
    </source>
</evidence>
<dbReference type="EMBL" id="BIXY01000094">
    <property type="protein sequence ID" value="GCF11093.1"/>
    <property type="molecule type" value="Genomic_DNA"/>
</dbReference>
<gene>
    <name evidence="1" type="ORF">KDI_46570</name>
</gene>
<organism evidence="1 2">
    <name type="scientific">Dictyobacter arantiisoli</name>
    <dbReference type="NCBI Taxonomy" id="2014874"/>
    <lineage>
        <taxon>Bacteria</taxon>
        <taxon>Bacillati</taxon>
        <taxon>Chloroflexota</taxon>
        <taxon>Ktedonobacteria</taxon>
        <taxon>Ktedonobacterales</taxon>
        <taxon>Dictyobacteraceae</taxon>
        <taxon>Dictyobacter</taxon>
    </lineage>
</organism>
<keyword evidence="2" id="KW-1185">Reference proteome</keyword>
<evidence type="ECO:0000313" key="2">
    <source>
        <dbReference type="Proteomes" id="UP000322530"/>
    </source>
</evidence>
<dbReference type="Proteomes" id="UP000322530">
    <property type="component" value="Unassembled WGS sequence"/>
</dbReference>
<name>A0A5A5TJA9_9CHLR</name>